<gene>
    <name evidence="1" type="ORF">OVA965_LOCUS16603</name>
    <name evidence="2" type="ORF">TMI583_LOCUS16612</name>
</gene>
<dbReference type="Proteomes" id="UP000677228">
    <property type="component" value="Unassembled WGS sequence"/>
</dbReference>
<dbReference type="EMBL" id="CAJNOK010007748">
    <property type="protein sequence ID" value="CAF1043453.1"/>
    <property type="molecule type" value="Genomic_DNA"/>
</dbReference>
<evidence type="ECO:0000313" key="2">
    <source>
        <dbReference type="EMBL" id="CAF3811552.1"/>
    </source>
</evidence>
<protein>
    <submittedName>
        <fullName evidence="1">Uncharacterized protein</fullName>
    </submittedName>
</protein>
<reference evidence="1" key="1">
    <citation type="submission" date="2021-02" db="EMBL/GenBank/DDBJ databases">
        <authorList>
            <person name="Nowell W R."/>
        </authorList>
    </citation>
    <scope>NUCLEOTIDE SEQUENCE</scope>
</reference>
<evidence type="ECO:0000313" key="1">
    <source>
        <dbReference type="EMBL" id="CAF1043453.1"/>
    </source>
</evidence>
<dbReference type="AlphaFoldDB" id="A0A8S2E144"/>
<name>A0A8S2E144_9BILA</name>
<dbReference type="EMBL" id="CAJOBA010007759">
    <property type="protein sequence ID" value="CAF3811552.1"/>
    <property type="molecule type" value="Genomic_DNA"/>
</dbReference>
<accession>A0A8S2E144</accession>
<comment type="caution">
    <text evidence="1">The sequence shown here is derived from an EMBL/GenBank/DDBJ whole genome shotgun (WGS) entry which is preliminary data.</text>
</comment>
<evidence type="ECO:0000313" key="3">
    <source>
        <dbReference type="Proteomes" id="UP000677228"/>
    </source>
</evidence>
<dbReference type="Proteomes" id="UP000682733">
    <property type="component" value="Unassembled WGS sequence"/>
</dbReference>
<proteinExistence type="predicted"/>
<sequence>RDLKGLQKRSTDFGRFGFRFFCENVFDSGITEVSLPDLVSKAESEKRCKKKREKNVTPAAIDDD</sequence>
<feature type="non-terminal residue" evidence="1">
    <location>
        <position position="1"/>
    </location>
</feature>
<organism evidence="1 3">
    <name type="scientific">Didymodactylos carnosus</name>
    <dbReference type="NCBI Taxonomy" id="1234261"/>
    <lineage>
        <taxon>Eukaryota</taxon>
        <taxon>Metazoa</taxon>
        <taxon>Spiralia</taxon>
        <taxon>Gnathifera</taxon>
        <taxon>Rotifera</taxon>
        <taxon>Eurotatoria</taxon>
        <taxon>Bdelloidea</taxon>
        <taxon>Philodinida</taxon>
        <taxon>Philodinidae</taxon>
        <taxon>Didymodactylos</taxon>
    </lineage>
</organism>